<comment type="caution">
    <text evidence="1">The sequence shown here is derived from an EMBL/GenBank/DDBJ whole genome shotgun (WGS) entry which is preliminary data.</text>
</comment>
<gene>
    <name evidence="1" type="ORF">CLV60_112107</name>
</gene>
<name>A0A2P8FU03_9BACT</name>
<sequence length="72" mass="8289">MIKTLITPENTHVSLEVPASFVGKQVEIIAFTIDESVDESVEQDRILTHYVSQKSLEKDWLTNEEDEAWQNL</sequence>
<accession>A0A2P8FU03</accession>
<dbReference type="RefSeq" id="WP_106597796.1">
    <property type="nucleotide sequence ID" value="NZ_PYAS01000012.1"/>
</dbReference>
<dbReference type="Proteomes" id="UP000241964">
    <property type="component" value="Unassembled WGS sequence"/>
</dbReference>
<dbReference type="AlphaFoldDB" id="A0A2P8FU03"/>
<evidence type="ECO:0000313" key="1">
    <source>
        <dbReference type="EMBL" id="PSL25188.1"/>
    </source>
</evidence>
<evidence type="ECO:0000313" key="2">
    <source>
        <dbReference type="Proteomes" id="UP000241964"/>
    </source>
</evidence>
<keyword evidence="2" id="KW-1185">Reference proteome</keyword>
<evidence type="ECO:0008006" key="3">
    <source>
        <dbReference type="Google" id="ProtNLM"/>
    </source>
</evidence>
<organism evidence="1 2">
    <name type="scientific">Dyadobacter jiangsuensis</name>
    <dbReference type="NCBI Taxonomy" id="1591085"/>
    <lineage>
        <taxon>Bacteria</taxon>
        <taxon>Pseudomonadati</taxon>
        <taxon>Bacteroidota</taxon>
        <taxon>Cytophagia</taxon>
        <taxon>Cytophagales</taxon>
        <taxon>Spirosomataceae</taxon>
        <taxon>Dyadobacter</taxon>
    </lineage>
</organism>
<dbReference type="EMBL" id="PYAS01000012">
    <property type="protein sequence ID" value="PSL25188.1"/>
    <property type="molecule type" value="Genomic_DNA"/>
</dbReference>
<dbReference type="OrthoDB" id="964329at2"/>
<reference evidence="1 2" key="1">
    <citation type="submission" date="2018-03" db="EMBL/GenBank/DDBJ databases">
        <title>Genomic Encyclopedia of Archaeal and Bacterial Type Strains, Phase II (KMG-II): from individual species to whole genera.</title>
        <authorList>
            <person name="Goeker M."/>
        </authorList>
    </citation>
    <scope>NUCLEOTIDE SEQUENCE [LARGE SCALE GENOMIC DNA]</scope>
    <source>
        <strain evidence="1 2">DSM 29057</strain>
    </source>
</reference>
<protein>
    <recommendedName>
        <fullName evidence="3">DUF2281 domain-containing protein</fullName>
    </recommendedName>
</protein>
<proteinExistence type="predicted"/>